<evidence type="ECO:0000256" key="3">
    <source>
        <dbReference type="ARBA" id="ARBA00023242"/>
    </source>
</evidence>
<reference evidence="7" key="1">
    <citation type="submission" date="2023-03" db="EMBL/GenBank/DDBJ databases">
        <title>Massive genome expansion in bonnet fungi (Mycena s.s.) driven by repeated elements and novel gene families across ecological guilds.</title>
        <authorList>
            <consortium name="Lawrence Berkeley National Laboratory"/>
            <person name="Harder C.B."/>
            <person name="Miyauchi S."/>
            <person name="Viragh M."/>
            <person name="Kuo A."/>
            <person name="Thoen E."/>
            <person name="Andreopoulos B."/>
            <person name="Lu D."/>
            <person name="Skrede I."/>
            <person name="Drula E."/>
            <person name="Henrissat B."/>
            <person name="Morin E."/>
            <person name="Kohler A."/>
            <person name="Barry K."/>
            <person name="LaButti K."/>
            <person name="Morin E."/>
            <person name="Salamov A."/>
            <person name="Lipzen A."/>
            <person name="Mereny Z."/>
            <person name="Hegedus B."/>
            <person name="Baldrian P."/>
            <person name="Stursova M."/>
            <person name="Weitz H."/>
            <person name="Taylor A."/>
            <person name="Grigoriev I.V."/>
            <person name="Nagy L.G."/>
            <person name="Martin F."/>
            <person name="Kauserud H."/>
        </authorList>
    </citation>
    <scope>NUCLEOTIDE SEQUENCE</scope>
    <source>
        <strain evidence="7">CBHHK067</strain>
    </source>
</reference>
<dbReference type="GO" id="GO:0003677">
    <property type="term" value="F:DNA binding"/>
    <property type="evidence" value="ECO:0007669"/>
    <property type="project" value="TreeGrafter"/>
</dbReference>
<evidence type="ECO:0000259" key="5">
    <source>
        <dbReference type="Pfam" id="PF04935"/>
    </source>
</evidence>
<evidence type="ECO:0000256" key="1">
    <source>
        <dbReference type="ARBA" id="ARBA00004123"/>
    </source>
</evidence>
<keyword evidence="8" id="KW-1185">Reference proteome</keyword>
<feature type="compositionally biased region" description="Acidic residues" evidence="4">
    <location>
        <begin position="109"/>
        <end position="141"/>
    </location>
</feature>
<comment type="similarity">
    <text evidence="2">Belongs to the SURF6 family.</text>
</comment>
<organism evidence="7 8">
    <name type="scientific">Mycena rosella</name>
    <name type="common">Pink bonnet</name>
    <name type="synonym">Agaricus rosellus</name>
    <dbReference type="NCBI Taxonomy" id="1033263"/>
    <lineage>
        <taxon>Eukaryota</taxon>
        <taxon>Fungi</taxon>
        <taxon>Dikarya</taxon>
        <taxon>Basidiomycota</taxon>
        <taxon>Agaricomycotina</taxon>
        <taxon>Agaricomycetes</taxon>
        <taxon>Agaricomycetidae</taxon>
        <taxon>Agaricales</taxon>
        <taxon>Marasmiineae</taxon>
        <taxon>Mycenaceae</taxon>
        <taxon>Mycena</taxon>
    </lineage>
</organism>
<dbReference type="EMBL" id="JARKIE010000138">
    <property type="protein sequence ID" value="KAJ7677506.1"/>
    <property type="molecule type" value="Genomic_DNA"/>
</dbReference>
<proteinExistence type="inferred from homology"/>
<keyword evidence="3" id="KW-0539">Nucleus</keyword>
<dbReference type="InterPro" id="IPR029188">
    <property type="entry name" value="Rrp14_N"/>
</dbReference>
<feature type="compositionally biased region" description="Basic and acidic residues" evidence="4">
    <location>
        <begin position="58"/>
        <end position="79"/>
    </location>
</feature>
<feature type="region of interest" description="Disordered" evidence="4">
    <location>
        <begin position="328"/>
        <end position="425"/>
    </location>
</feature>
<dbReference type="GO" id="GO:0042273">
    <property type="term" value="P:ribosomal large subunit biogenesis"/>
    <property type="evidence" value="ECO:0007669"/>
    <property type="project" value="TreeGrafter"/>
</dbReference>
<name>A0AAD7D4F2_MYCRO</name>
<evidence type="ECO:0000256" key="4">
    <source>
        <dbReference type="SAM" id="MobiDB-lite"/>
    </source>
</evidence>
<dbReference type="GO" id="GO:0042274">
    <property type="term" value="P:ribosomal small subunit biogenesis"/>
    <property type="evidence" value="ECO:0007669"/>
    <property type="project" value="TreeGrafter"/>
</dbReference>
<dbReference type="Proteomes" id="UP001221757">
    <property type="component" value="Unassembled WGS sequence"/>
</dbReference>
<feature type="region of interest" description="Disordered" evidence="4">
    <location>
        <begin position="168"/>
        <end position="265"/>
    </location>
</feature>
<evidence type="ECO:0000259" key="6">
    <source>
        <dbReference type="Pfam" id="PF15459"/>
    </source>
</evidence>
<dbReference type="InterPro" id="IPR007019">
    <property type="entry name" value="SURF6"/>
</dbReference>
<evidence type="ECO:0000256" key="2">
    <source>
        <dbReference type="ARBA" id="ARBA00005904"/>
    </source>
</evidence>
<feature type="compositionally biased region" description="Basic residues" evidence="4">
    <location>
        <begin position="45"/>
        <end position="54"/>
    </location>
</feature>
<dbReference type="GO" id="GO:0005730">
    <property type="term" value="C:nucleolus"/>
    <property type="evidence" value="ECO:0007669"/>
    <property type="project" value="TreeGrafter"/>
</dbReference>
<comment type="caution">
    <text evidence="7">The sequence shown here is derived from an EMBL/GenBank/DDBJ whole genome shotgun (WGS) entry which is preliminary data.</text>
</comment>
<dbReference type="Pfam" id="PF15459">
    <property type="entry name" value="RRP14"/>
    <property type="match status" value="1"/>
</dbReference>
<feature type="compositionally biased region" description="Basic and acidic residues" evidence="4">
    <location>
        <begin position="347"/>
        <end position="364"/>
    </location>
</feature>
<feature type="compositionally biased region" description="Gly residues" evidence="4">
    <location>
        <begin position="414"/>
        <end position="425"/>
    </location>
</feature>
<evidence type="ECO:0000313" key="8">
    <source>
        <dbReference type="Proteomes" id="UP001221757"/>
    </source>
</evidence>
<feature type="domain" description="Ribosomal RNA-processing protein 14/surfeit locus protein 6 C-terminal" evidence="5">
    <location>
        <begin position="190"/>
        <end position="389"/>
    </location>
</feature>
<protein>
    <submittedName>
        <fullName evidence="7">Surfeit locus protein 6-domain-containing protein</fullName>
    </submittedName>
</protein>
<feature type="domain" description="Ribosomal RNA-processing protein 14 N-terminal" evidence="6">
    <location>
        <begin position="11"/>
        <end position="74"/>
    </location>
</feature>
<dbReference type="GO" id="GO:0003723">
    <property type="term" value="F:RNA binding"/>
    <property type="evidence" value="ECO:0007669"/>
    <property type="project" value="TreeGrafter"/>
</dbReference>
<feature type="region of interest" description="Disordered" evidence="4">
    <location>
        <begin position="38"/>
        <end position="149"/>
    </location>
</feature>
<gene>
    <name evidence="7" type="ORF">B0H17DRAFT_1161413</name>
</gene>
<feature type="compositionally biased region" description="Basic and acidic residues" evidence="4">
    <location>
        <begin position="328"/>
        <end position="340"/>
    </location>
</feature>
<comment type="subcellular location">
    <subcellularLocation>
        <location evidence="1">Nucleus</location>
    </subcellularLocation>
</comment>
<dbReference type="Pfam" id="PF04935">
    <property type="entry name" value="SURF6"/>
    <property type="match status" value="1"/>
</dbReference>
<feature type="compositionally biased region" description="Basic and acidic residues" evidence="4">
    <location>
        <begin position="182"/>
        <end position="237"/>
    </location>
</feature>
<dbReference type="PANTHER" id="PTHR14369">
    <property type="entry name" value="SURFEIT LOCUS PROTEIN 6"/>
    <property type="match status" value="1"/>
</dbReference>
<dbReference type="InterPro" id="IPR029190">
    <property type="entry name" value="Rrp14/SURF6_C"/>
</dbReference>
<feature type="compositionally biased region" description="Low complexity" evidence="4">
    <location>
        <begin position="400"/>
        <end position="410"/>
    </location>
</feature>
<sequence length="425" mass="46932">MPTASSVLQASLESHNDTFESLLKLIPAKYYLPLEQTEEQAASKYQKHSKKQKAPKQAIKEASKKAKREKLDPENHKTVIDLQNETAGDEPQGKSASAKGKRKAVAPPSDEDESGDDDDIVMDVDVDLGDDDEGSEDEAMEDIVPMPESGGIEALRDKLHARMAALRRGGGPRYDYVNGNAPRDKDKDALLDERRLQRAAMRERRRKETKEKIRREEEMKGKGKGKEKEKGANRDKGNITQTQLLVPDDANSRSKPQSHGHAASGVANVAFSSLAGSSKKAQHLKTTSNPTQALAQLALRKEKLAALPEEKRKSIEEKEKWDKAAARLEGVKVRDDEGRLKKAVKRKEKEKGRSKRDWDDRKEQITASMAARQKKRTDNIAMRNEKRKGGPAGKGKTKARPGFEGKSFGKGNKGKTGGGGGKKSK</sequence>
<accession>A0AAD7D4F2</accession>
<dbReference type="PANTHER" id="PTHR14369:SF0">
    <property type="entry name" value="SURFEIT LOCUS PROTEIN 6"/>
    <property type="match status" value="1"/>
</dbReference>
<evidence type="ECO:0000313" key="7">
    <source>
        <dbReference type="EMBL" id="KAJ7677506.1"/>
    </source>
</evidence>
<dbReference type="AlphaFoldDB" id="A0AAD7D4F2"/>